<keyword evidence="2" id="KW-0313">Glucose metabolism</keyword>
<proteinExistence type="inferred from homology"/>
<dbReference type="PANTHER" id="PTHR30344">
    <property type="entry name" value="6-PHOSPHOGLUCONOLACTONASE-RELATED"/>
    <property type="match status" value="1"/>
</dbReference>
<reference evidence="3" key="1">
    <citation type="submission" date="2020-12" db="EMBL/GenBank/DDBJ databases">
        <title>Marinomonas arctica sp. nov., a psychrotolerant bacterium isolated from the Arctic.</title>
        <authorList>
            <person name="Zhang Y."/>
        </authorList>
    </citation>
    <scope>NUCLEOTIDE SEQUENCE</scope>
    <source>
        <strain evidence="3">C1424</strain>
    </source>
</reference>
<gene>
    <name evidence="3" type="ORF">I8J31_17230</name>
</gene>
<dbReference type="EMBL" id="JAEMNX010000024">
    <property type="protein sequence ID" value="MBJ7539425.1"/>
    <property type="molecule type" value="Genomic_DNA"/>
</dbReference>
<evidence type="ECO:0000313" key="4">
    <source>
        <dbReference type="Proteomes" id="UP000628710"/>
    </source>
</evidence>
<dbReference type="InterPro" id="IPR011045">
    <property type="entry name" value="N2O_reductase_N"/>
</dbReference>
<comment type="similarity">
    <text evidence="1">Belongs to the cycloisomerase 2 family.</text>
</comment>
<dbReference type="Pfam" id="PF10282">
    <property type="entry name" value="Lactonase"/>
    <property type="match status" value="1"/>
</dbReference>
<dbReference type="Gene3D" id="2.130.10.10">
    <property type="entry name" value="YVTN repeat-like/Quinoprotein amine dehydrogenase"/>
    <property type="match status" value="1"/>
</dbReference>
<dbReference type="GO" id="GO:0005829">
    <property type="term" value="C:cytosol"/>
    <property type="evidence" value="ECO:0007669"/>
    <property type="project" value="TreeGrafter"/>
</dbReference>
<name>A0A934N1E3_9GAMM</name>
<dbReference type="GO" id="GO:0017057">
    <property type="term" value="F:6-phosphogluconolactonase activity"/>
    <property type="evidence" value="ECO:0007669"/>
    <property type="project" value="TreeGrafter"/>
</dbReference>
<dbReference type="InterPro" id="IPR050282">
    <property type="entry name" value="Cycloisomerase_2"/>
</dbReference>
<dbReference type="SUPFAM" id="SSF50974">
    <property type="entry name" value="Nitrous oxide reductase, N-terminal domain"/>
    <property type="match status" value="2"/>
</dbReference>
<dbReference type="PANTHER" id="PTHR30344:SF1">
    <property type="entry name" value="6-PHOSPHOGLUCONOLACTONASE"/>
    <property type="match status" value="1"/>
</dbReference>
<comment type="caution">
    <text evidence="3">The sequence shown here is derived from an EMBL/GenBank/DDBJ whole genome shotgun (WGS) entry which is preliminary data.</text>
</comment>
<organism evidence="3 4">
    <name type="scientific">Marinomonas transparens</name>
    <dbReference type="NCBI Taxonomy" id="2795388"/>
    <lineage>
        <taxon>Bacteria</taxon>
        <taxon>Pseudomonadati</taxon>
        <taxon>Pseudomonadota</taxon>
        <taxon>Gammaproteobacteria</taxon>
        <taxon>Oceanospirillales</taxon>
        <taxon>Oceanospirillaceae</taxon>
        <taxon>Marinomonas</taxon>
    </lineage>
</organism>
<keyword evidence="4" id="KW-1185">Reference proteome</keyword>
<sequence length="348" mass="38209">MTKRIYIYVANSADKVISQYWLDTNKDELRLISETPAELRVMPMLISPDQAYLYAAIRSEPFKLVSYRIDASSGALSKQAEVMSSYSMANIGMDRSGRFLLSCSYGDDLVGVNPIRQNGLVGEMQQVVQTQRHAHAVHASPDNSFVFVSCLGDDQIMQYRFDHKTGKLTANNPASVATTMGSGPRHFSFSPCGDYLYVLGETSGSVATYSYDSVTGLLTFLAETTGLPLSLFEPVAEGQRRIWATDIHLSPDGRFLYLSEVTKSIVTVLSIDSNNGLPSYQGYVEVESHPRGFNLTKDGKYLIVAGTQDTHIGLYQLESETGFPVRVNQASTAQGANWVEVVELSGCS</sequence>
<dbReference type="InterPro" id="IPR015943">
    <property type="entry name" value="WD40/YVTN_repeat-like_dom_sf"/>
</dbReference>
<dbReference type="InterPro" id="IPR019405">
    <property type="entry name" value="Lactonase_7-beta_prop"/>
</dbReference>
<dbReference type="GO" id="GO:0006006">
    <property type="term" value="P:glucose metabolic process"/>
    <property type="evidence" value="ECO:0007669"/>
    <property type="project" value="UniProtKB-KW"/>
</dbReference>
<evidence type="ECO:0000313" key="3">
    <source>
        <dbReference type="EMBL" id="MBJ7539425.1"/>
    </source>
</evidence>
<keyword evidence="2" id="KW-0119">Carbohydrate metabolism</keyword>
<dbReference type="AlphaFoldDB" id="A0A934N1E3"/>
<dbReference type="RefSeq" id="WP_199469826.1">
    <property type="nucleotide sequence ID" value="NZ_JAEMNX010000024.1"/>
</dbReference>
<evidence type="ECO:0000256" key="2">
    <source>
        <dbReference type="ARBA" id="ARBA00022526"/>
    </source>
</evidence>
<evidence type="ECO:0000256" key="1">
    <source>
        <dbReference type="ARBA" id="ARBA00005564"/>
    </source>
</evidence>
<dbReference type="Proteomes" id="UP000628710">
    <property type="component" value="Unassembled WGS sequence"/>
</dbReference>
<protein>
    <submittedName>
        <fullName evidence="3">Beta-propeller fold lactonase family protein</fullName>
    </submittedName>
</protein>
<accession>A0A934N1E3</accession>